<keyword evidence="6" id="KW-0479">Metal-binding</keyword>
<dbReference type="AlphaFoldDB" id="A0A4R6UGV0"/>
<keyword evidence="12" id="KW-1185">Reference proteome</keyword>
<gene>
    <name evidence="11" type="ORF">EV696_11920</name>
</gene>
<dbReference type="PANTHER" id="PTHR12589:SF7">
    <property type="entry name" value="6-PYRUVOYL TETRAHYDROBIOPTERIN SYNTHASE"/>
    <property type="match status" value="1"/>
</dbReference>
<dbReference type="GO" id="GO:0046872">
    <property type="term" value="F:metal ion binding"/>
    <property type="evidence" value="ECO:0007669"/>
    <property type="project" value="UniProtKB-KW"/>
</dbReference>
<comment type="pathway">
    <text evidence="2">Purine metabolism; 7-cyano-7-deazaguanine biosynthesis.</text>
</comment>
<proteinExistence type="inferred from homology"/>
<evidence type="ECO:0000256" key="6">
    <source>
        <dbReference type="ARBA" id="ARBA00022723"/>
    </source>
</evidence>
<evidence type="ECO:0000256" key="5">
    <source>
        <dbReference type="ARBA" id="ARBA00018141"/>
    </source>
</evidence>
<dbReference type="Pfam" id="PF01242">
    <property type="entry name" value="PTPS"/>
    <property type="match status" value="1"/>
</dbReference>
<evidence type="ECO:0000313" key="12">
    <source>
        <dbReference type="Proteomes" id="UP000295375"/>
    </source>
</evidence>
<organism evidence="11 12">
    <name type="scientific">Permianibacter aggregans</name>
    <dbReference type="NCBI Taxonomy" id="1510150"/>
    <lineage>
        <taxon>Bacteria</taxon>
        <taxon>Pseudomonadati</taxon>
        <taxon>Pseudomonadota</taxon>
        <taxon>Gammaproteobacteria</taxon>
        <taxon>Pseudomonadales</taxon>
        <taxon>Pseudomonadaceae</taxon>
        <taxon>Permianibacter</taxon>
    </lineage>
</organism>
<dbReference type="InterPro" id="IPR038418">
    <property type="entry name" value="6-PTP_synth/QueD_sf"/>
</dbReference>
<comment type="caution">
    <text evidence="11">The sequence shown here is derived from an EMBL/GenBank/DDBJ whole genome shotgun (WGS) entry which is preliminary data.</text>
</comment>
<sequence length="285" mass="32167">MASLFVDHLTVIDCSALSAERGLIGASYIVDIELQGPLDRQGMVLDFSKVKKQIKRLIDDSVDHRLLVPTKYTGLQIAYQGEQVALQFRDQRDFLWQHSSPAVALAQIPLTDISAELLSPWLQQHIQEQLPRGMQLTLRLREEQIDGASYCYSHGLQKHDGACQRIAHGHRSRIEIFIDGERSTAWEQTWAKRFDDIYIVTRSHIHGEATDGETPMLLLRYRAQEGDYFLNLPKARCHTIDSESTVEHIAAHIAEVTQRETGADNVRVRAFEGVLKGAIAEKCAG</sequence>
<dbReference type="InterPro" id="IPR007115">
    <property type="entry name" value="6-PTP_synth/QueD"/>
</dbReference>
<comment type="cofactor">
    <cofactor evidence="1">
        <name>Zn(2+)</name>
        <dbReference type="ChEBI" id="CHEBI:29105"/>
    </cofactor>
</comment>
<evidence type="ECO:0000256" key="4">
    <source>
        <dbReference type="ARBA" id="ARBA00012982"/>
    </source>
</evidence>
<reference evidence="11 12" key="1">
    <citation type="submission" date="2019-03" db="EMBL/GenBank/DDBJ databases">
        <title>Genomic Encyclopedia of Type Strains, Phase IV (KMG-IV): sequencing the most valuable type-strain genomes for metagenomic binning, comparative biology and taxonomic classification.</title>
        <authorList>
            <person name="Goeker M."/>
        </authorList>
    </citation>
    <scope>NUCLEOTIDE SEQUENCE [LARGE SCALE GENOMIC DNA]</scope>
    <source>
        <strain evidence="11 12">DSM 103792</strain>
    </source>
</reference>
<comment type="catalytic activity">
    <reaction evidence="10">
        <text>7,8-dihydroneopterin 3'-triphosphate + H2O = 6-carboxy-5,6,7,8-tetrahydropterin + triphosphate + acetaldehyde + 2 H(+)</text>
        <dbReference type="Rhea" id="RHEA:27966"/>
        <dbReference type="ChEBI" id="CHEBI:15343"/>
        <dbReference type="ChEBI" id="CHEBI:15377"/>
        <dbReference type="ChEBI" id="CHEBI:15378"/>
        <dbReference type="ChEBI" id="CHEBI:18036"/>
        <dbReference type="ChEBI" id="CHEBI:58462"/>
        <dbReference type="ChEBI" id="CHEBI:61032"/>
        <dbReference type="EC" id="4.1.2.50"/>
    </reaction>
</comment>
<dbReference type="EMBL" id="SNYM01000019">
    <property type="protein sequence ID" value="TDQ45552.1"/>
    <property type="molecule type" value="Genomic_DNA"/>
</dbReference>
<dbReference type="RefSeq" id="WP_162848208.1">
    <property type="nucleotide sequence ID" value="NZ_CP037953.1"/>
</dbReference>
<dbReference type="PANTHER" id="PTHR12589">
    <property type="entry name" value="PYRUVOYL TETRAHYDROBIOPTERIN SYNTHASE"/>
    <property type="match status" value="1"/>
</dbReference>
<evidence type="ECO:0000256" key="3">
    <source>
        <dbReference type="ARBA" id="ARBA00008900"/>
    </source>
</evidence>
<comment type="similarity">
    <text evidence="3">Belongs to the PTPS family. QueD subfamily.</text>
</comment>
<evidence type="ECO:0000256" key="7">
    <source>
        <dbReference type="ARBA" id="ARBA00022833"/>
    </source>
</evidence>
<name>A0A4R6UGV0_9GAMM</name>
<evidence type="ECO:0000256" key="1">
    <source>
        <dbReference type="ARBA" id="ARBA00001947"/>
    </source>
</evidence>
<dbReference type="Proteomes" id="UP000295375">
    <property type="component" value="Unassembled WGS sequence"/>
</dbReference>
<evidence type="ECO:0000256" key="10">
    <source>
        <dbReference type="ARBA" id="ARBA00048807"/>
    </source>
</evidence>
<keyword evidence="8" id="KW-0456">Lyase</keyword>
<evidence type="ECO:0000256" key="9">
    <source>
        <dbReference type="ARBA" id="ARBA00031449"/>
    </source>
</evidence>
<evidence type="ECO:0000313" key="11">
    <source>
        <dbReference type="EMBL" id="TDQ45552.1"/>
    </source>
</evidence>
<keyword evidence="7" id="KW-0862">Zinc</keyword>
<dbReference type="EC" id="4.1.2.50" evidence="4"/>
<evidence type="ECO:0000256" key="8">
    <source>
        <dbReference type="ARBA" id="ARBA00023239"/>
    </source>
</evidence>
<dbReference type="Gene3D" id="3.30.479.10">
    <property type="entry name" value="6-pyruvoyl tetrahydropterin synthase/QueD"/>
    <property type="match status" value="2"/>
</dbReference>
<dbReference type="UniPathway" id="UPA00391"/>
<accession>A0A4R6UGV0</accession>
<evidence type="ECO:0000256" key="2">
    <source>
        <dbReference type="ARBA" id="ARBA00005061"/>
    </source>
</evidence>
<dbReference type="GO" id="GO:0070497">
    <property type="term" value="F:6-carboxytetrahydropterin synthase activity"/>
    <property type="evidence" value="ECO:0007669"/>
    <property type="project" value="UniProtKB-EC"/>
</dbReference>
<dbReference type="SUPFAM" id="SSF55620">
    <property type="entry name" value="Tetrahydrobiopterin biosynthesis enzymes-like"/>
    <property type="match status" value="2"/>
</dbReference>
<protein>
    <recommendedName>
        <fullName evidence="5">6-carboxy-5,6,7,8-tetrahydropterin synthase</fullName>
        <ecNumber evidence="4">4.1.2.50</ecNumber>
    </recommendedName>
    <alternativeName>
        <fullName evidence="9">Queuosine biosynthesis protein QueD</fullName>
    </alternativeName>
</protein>